<evidence type="ECO:0000313" key="1">
    <source>
        <dbReference type="EMBL" id="KAG2327466.1"/>
    </source>
</evidence>
<dbReference type="Proteomes" id="UP000886595">
    <property type="component" value="Unassembled WGS sequence"/>
</dbReference>
<sequence length="76" mass="8663">MYWGSIPDIAKMVSMEEVTKDETITIVEIYAYIKQKSSKNVAVHGIILPALIVKLRPQEAFLIDEPYVSAREWTGH</sequence>
<comment type="caution">
    <text evidence="1">The sequence shown here is derived from an EMBL/GenBank/DDBJ whole genome shotgun (WGS) entry which is preliminary data.</text>
</comment>
<evidence type="ECO:0000313" key="2">
    <source>
        <dbReference type="Proteomes" id="UP000886595"/>
    </source>
</evidence>
<dbReference type="OrthoDB" id="1931061at2759"/>
<organism evidence="1 2">
    <name type="scientific">Brassica carinata</name>
    <name type="common">Ethiopian mustard</name>
    <name type="synonym">Abyssinian cabbage</name>
    <dbReference type="NCBI Taxonomy" id="52824"/>
    <lineage>
        <taxon>Eukaryota</taxon>
        <taxon>Viridiplantae</taxon>
        <taxon>Streptophyta</taxon>
        <taxon>Embryophyta</taxon>
        <taxon>Tracheophyta</taxon>
        <taxon>Spermatophyta</taxon>
        <taxon>Magnoliopsida</taxon>
        <taxon>eudicotyledons</taxon>
        <taxon>Gunneridae</taxon>
        <taxon>Pentapetalae</taxon>
        <taxon>rosids</taxon>
        <taxon>malvids</taxon>
        <taxon>Brassicales</taxon>
        <taxon>Brassicaceae</taxon>
        <taxon>Brassiceae</taxon>
        <taxon>Brassica</taxon>
    </lineage>
</organism>
<gene>
    <name evidence="1" type="ORF">Bca52824_010194</name>
</gene>
<name>A0A8X7WC80_BRACI</name>
<proteinExistence type="predicted"/>
<reference evidence="1 2" key="1">
    <citation type="submission" date="2020-02" db="EMBL/GenBank/DDBJ databases">
        <authorList>
            <person name="Ma Q."/>
            <person name="Huang Y."/>
            <person name="Song X."/>
            <person name="Pei D."/>
        </authorList>
    </citation>
    <scope>NUCLEOTIDE SEQUENCE [LARGE SCALE GENOMIC DNA]</scope>
    <source>
        <strain evidence="1">Sxm20200214</strain>
        <tissue evidence="1">Leaf</tissue>
    </source>
</reference>
<keyword evidence="2" id="KW-1185">Reference proteome</keyword>
<accession>A0A8X7WC80</accession>
<dbReference type="AlphaFoldDB" id="A0A8X7WC80"/>
<protein>
    <submittedName>
        <fullName evidence="1">Uncharacterized protein</fullName>
    </submittedName>
</protein>
<dbReference type="EMBL" id="JAAMPC010000002">
    <property type="protein sequence ID" value="KAG2327466.1"/>
    <property type="molecule type" value="Genomic_DNA"/>
</dbReference>